<evidence type="ECO:0000313" key="3">
    <source>
        <dbReference type="Proteomes" id="UP001623041"/>
    </source>
</evidence>
<dbReference type="PANTHER" id="PTHR43760">
    <property type="entry name" value="ENDORIBONUCLEASE-RELATED"/>
    <property type="match status" value="1"/>
</dbReference>
<sequence length="154" mass="17028">MSIEEKLKQLNIQLQEVQTPKFSYIPVNQTGNLVYTSGQDCRVNGELILKGKIGTDLTIDEGQQAARQCIINCLSVLKWHLGSLDRVKKVVKVLGFVQSSEGFKDQPYVINGASDLLIEVFGENGKHARSAIGTNELPFDTPVEIEIIVEIEGE</sequence>
<gene>
    <name evidence="2" type="ORF">ACJEBI_20565</name>
</gene>
<evidence type="ECO:0000313" key="2">
    <source>
        <dbReference type="EMBL" id="MFK9093859.1"/>
    </source>
</evidence>
<evidence type="ECO:0000259" key="1">
    <source>
        <dbReference type="Pfam" id="PF14588"/>
    </source>
</evidence>
<accession>A0ABW8RK22</accession>
<dbReference type="SUPFAM" id="SSF55298">
    <property type="entry name" value="YjgF-like"/>
    <property type="match status" value="1"/>
</dbReference>
<dbReference type="Gene3D" id="3.30.1330.40">
    <property type="entry name" value="RutC-like"/>
    <property type="match status" value="1"/>
</dbReference>
<comment type="caution">
    <text evidence="2">The sequence shown here is derived from an EMBL/GenBank/DDBJ whole genome shotgun (WGS) entry which is preliminary data.</text>
</comment>
<keyword evidence="3" id="KW-1185">Reference proteome</keyword>
<protein>
    <submittedName>
        <fullName evidence="2">RidA family protein</fullName>
    </submittedName>
</protein>
<dbReference type="RefSeq" id="WP_406582357.1">
    <property type="nucleotide sequence ID" value="NZ_JBJHQH010000017.1"/>
</dbReference>
<dbReference type="InterPro" id="IPR013813">
    <property type="entry name" value="Endoribo_LPSP/chorism_mut-like"/>
</dbReference>
<dbReference type="EMBL" id="JBJHQH010000017">
    <property type="protein sequence ID" value="MFK9093859.1"/>
    <property type="molecule type" value="Genomic_DNA"/>
</dbReference>
<organism evidence="2 3">
    <name type="scientific">Bacillus salipaludis</name>
    <dbReference type="NCBI Taxonomy" id="2547811"/>
    <lineage>
        <taxon>Bacteria</taxon>
        <taxon>Bacillati</taxon>
        <taxon>Bacillota</taxon>
        <taxon>Bacilli</taxon>
        <taxon>Bacillales</taxon>
        <taxon>Bacillaceae</taxon>
        <taxon>Bacillus</taxon>
    </lineage>
</organism>
<dbReference type="Proteomes" id="UP001623041">
    <property type="component" value="Unassembled WGS sequence"/>
</dbReference>
<dbReference type="CDD" id="cd02199">
    <property type="entry name" value="YjgF_YER057c_UK114_like_1"/>
    <property type="match status" value="1"/>
</dbReference>
<dbReference type="InterPro" id="IPR035959">
    <property type="entry name" value="RutC-like_sf"/>
</dbReference>
<feature type="domain" description="Endoribonuclease L-PSP/chorismate mutase-like" evidence="1">
    <location>
        <begin position="7"/>
        <end position="139"/>
    </location>
</feature>
<name>A0ABW8RK22_9BACI</name>
<proteinExistence type="predicted"/>
<dbReference type="PANTHER" id="PTHR43760:SF1">
    <property type="entry name" value="ENDORIBONUCLEASE L-PSP_CHORISMATE MUTASE-LIKE DOMAIN-CONTAINING PROTEIN"/>
    <property type="match status" value="1"/>
</dbReference>
<reference evidence="2 3" key="1">
    <citation type="submission" date="2024-11" db="EMBL/GenBank/DDBJ databases">
        <authorList>
            <person name="Lucas J.A."/>
        </authorList>
    </citation>
    <scope>NUCLEOTIDE SEQUENCE [LARGE SCALE GENOMIC DNA]</scope>
    <source>
        <strain evidence="2 3">Z 5.4</strain>
    </source>
</reference>
<dbReference type="Pfam" id="PF14588">
    <property type="entry name" value="YjgF_endoribonc"/>
    <property type="match status" value="1"/>
</dbReference>